<dbReference type="Proteomes" id="UP000198640">
    <property type="component" value="Unassembled WGS sequence"/>
</dbReference>
<reference evidence="2 3" key="1">
    <citation type="submission" date="2016-10" db="EMBL/GenBank/DDBJ databases">
        <authorList>
            <person name="de Groot N.N."/>
        </authorList>
    </citation>
    <scope>NUCLEOTIDE SEQUENCE [LARGE SCALE GENOMIC DNA]</scope>
    <source>
        <strain evidence="2 3">Nm1</strain>
    </source>
</reference>
<name>A0A1H3F9X9_9PROT</name>
<dbReference type="SMART" id="SM00530">
    <property type="entry name" value="HTH_XRE"/>
    <property type="match status" value="1"/>
</dbReference>
<proteinExistence type="predicted"/>
<evidence type="ECO:0000259" key="1">
    <source>
        <dbReference type="PROSITE" id="PS50943"/>
    </source>
</evidence>
<keyword evidence="3" id="KW-1185">Reference proteome</keyword>
<organism evidence="2 3">
    <name type="scientific">Nitrosomonas halophila</name>
    <dbReference type="NCBI Taxonomy" id="44576"/>
    <lineage>
        <taxon>Bacteria</taxon>
        <taxon>Pseudomonadati</taxon>
        <taxon>Pseudomonadota</taxon>
        <taxon>Betaproteobacteria</taxon>
        <taxon>Nitrosomonadales</taxon>
        <taxon>Nitrosomonadaceae</taxon>
        <taxon>Nitrosomonas</taxon>
    </lineage>
</organism>
<accession>A0A1H3F9X9</accession>
<protein>
    <recommendedName>
        <fullName evidence="1">HTH cro/C1-type domain-containing protein</fullName>
    </recommendedName>
</protein>
<sequence>MNAEEIALRLRQWRKSIEKTQIEFAELAGISITIIRKCEGGKSIPGGQSLIAFSKTGVNLHWLLTGVGEMTAPGEPVDLRPFLLRLRALEEQMVELDDEKCSAILDGLSARIQEARKMAELERKIIAIRKKMDGEE</sequence>
<dbReference type="InterPro" id="IPR001387">
    <property type="entry name" value="Cro/C1-type_HTH"/>
</dbReference>
<dbReference type="OrthoDB" id="6105062at2"/>
<dbReference type="GO" id="GO:0003677">
    <property type="term" value="F:DNA binding"/>
    <property type="evidence" value="ECO:0007669"/>
    <property type="project" value="InterPro"/>
</dbReference>
<dbReference type="PROSITE" id="PS50943">
    <property type="entry name" value="HTH_CROC1"/>
    <property type="match status" value="1"/>
</dbReference>
<dbReference type="Gene3D" id="1.10.260.40">
    <property type="entry name" value="lambda repressor-like DNA-binding domains"/>
    <property type="match status" value="1"/>
</dbReference>
<evidence type="ECO:0000313" key="3">
    <source>
        <dbReference type="Proteomes" id="UP000198640"/>
    </source>
</evidence>
<dbReference type="SUPFAM" id="SSF47413">
    <property type="entry name" value="lambda repressor-like DNA-binding domains"/>
    <property type="match status" value="1"/>
</dbReference>
<dbReference type="CDD" id="cd00093">
    <property type="entry name" value="HTH_XRE"/>
    <property type="match status" value="1"/>
</dbReference>
<evidence type="ECO:0000313" key="2">
    <source>
        <dbReference type="EMBL" id="SDX86994.1"/>
    </source>
</evidence>
<dbReference type="STRING" id="44576.SAMN05421881_10114"/>
<dbReference type="EMBL" id="FNOY01000011">
    <property type="protein sequence ID" value="SDX86994.1"/>
    <property type="molecule type" value="Genomic_DNA"/>
</dbReference>
<dbReference type="AlphaFoldDB" id="A0A1H3F9X9"/>
<dbReference type="RefSeq" id="WP_090412400.1">
    <property type="nucleotide sequence ID" value="NZ_FNOY01000011.1"/>
</dbReference>
<feature type="domain" description="HTH cro/C1-type" evidence="1">
    <location>
        <begin position="10"/>
        <end position="63"/>
    </location>
</feature>
<gene>
    <name evidence="2" type="ORF">SAMN05421881_10114</name>
</gene>
<dbReference type="InterPro" id="IPR010982">
    <property type="entry name" value="Lambda_DNA-bd_dom_sf"/>
</dbReference>